<evidence type="ECO:0000313" key="5">
    <source>
        <dbReference type="Proteomes" id="UP000245998"/>
    </source>
</evidence>
<name>A0A2U1K3U3_9BACI</name>
<feature type="transmembrane region" description="Helical" evidence="2">
    <location>
        <begin position="350"/>
        <end position="369"/>
    </location>
</feature>
<dbReference type="InterPro" id="IPR011042">
    <property type="entry name" value="6-blade_b-propeller_TolB-like"/>
</dbReference>
<dbReference type="AlphaFoldDB" id="A0A2U1K3U3"/>
<dbReference type="Proteomes" id="UP000245998">
    <property type="component" value="Unassembled WGS sequence"/>
</dbReference>
<evidence type="ECO:0000256" key="1">
    <source>
        <dbReference type="ARBA" id="ARBA00009820"/>
    </source>
</evidence>
<evidence type="ECO:0000259" key="3">
    <source>
        <dbReference type="Pfam" id="PF16472"/>
    </source>
</evidence>
<organism evidence="4 5">
    <name type="scientific">Pueribacillus theae</name>
    <dbReference type="NCBI Taxonomy" id="2171751"/>
    <lineage>
        <taxon>Bacteria</taxon>
        <taxon>Bacillati</taxon>
        <taxon>Bacillota</taxon>
        <taxon>Bacilli</taxon>
        <taxon>Bacillales</taxon>
        <taxon>Bacillaceae</taxon>
        <taxon>Pueribacillus</taxon>
    </lineage>
</organism>
<dbReference type="RefSeq" id="WP_116554187.1">
    <property type="nucleotide sequence ID" value="NZ_QCZG01000011.1"/>
</dbReference>
<feature type="transmembrane region" description="Helical" evidence="2">
    <location>
        <begin position="376"/>
        <end position="400"/>
    </location>
</feature>
<comment type="caution">
    <text evidence="4">The sequence shown here is derived from an EMBL/GenBank/DDBJ whole genome shotgun (WGS) entry which is preliminary data.</text>
</comment>
<dbReference type="EMBL" id="QCZG01000011">
    <property type="protein sequence ID" value="PWA12181.1"/>
    <property type="molecule type" value="Genomic_DNA"/>
</dbReference>
<evidence type="ECO:0000313" key="4">
    <source>
        <dbReference type="EMBL" id="PWA12181.1"/>
    </source>
</evidence>
<keyword evidence="2" id="KW-0812">Transmembrane</keyword>
<dbReference type="Pfam" id="PF16472">
    <property type="entry name" value="DUF5050"/>
    <property type="match status" value="1"/>
</dbReference>
<sequence>MRRNLILPVLIGVISILFIGTTAYGILRDNDPYKYFTGFGERIDVSPDDNNIAFSYFVDGKESIYTANLNGKQVEKLTHSKDRRDHSPKYSSDGKKLIYLSEDSEGINTLHMMSLDGKKARQLTDKKSHVTDAIFSHSGETIYFVAVEAEEFKKGEESREGFDLFSIEIEDGLVKKLTNDDHFSMNNLSISPDGKMLYYSDFDGKEERVYSFSIENGQVGSDALVLSTDGQSYYEPRLSPNGKKLAFTAVSEESQESSTFKYELFLMDLETKQAERLTDFQSAVTSPVFFHKKQKIAFLENANWPKEPAEHRMMMIDLTTHELETVELDTPQSEGGHWFIQTTDRAVNSLTLAILYTLLLGLISVYLHYRNRRKIYMPAIISFAIAVLAFIASFAVAAMVNPWYGIGLGMLAARIFGCSLIVLLFVFIFKRFAK</sequence>
<dbReference type="PANTHER" id="PTHR36842:SF1">
    <property type="entry name" value="PROTEIN TOLB"/>
    <property type="match status" value="1"/>
</dbReference>
<dbReference type="GO" id="GO:0006508">
    <property type="term" value="P:proteolysis"/>
    <property type="evidence" value="ECO:0007669"/>
    <property type="project" value="InterPro"/>
</dbReference>
<proteinExistence type="inferred from homology"/>
<dbReference type="Pfam" id="PF07676">
    <property type="entry name" value="PD40"/>
    <property type="match status" value="1"/>
</dbReference>
<keyword evidence="5" id="KW-1185">Reference proteome</keyword>
<feature type="transmembrane region" description="Helical" evidence="2">
    <location>
        <begin position="5"/>
        <end position="27"/>
    </location>
</feature>
<comment type="similarity">
    <text evidence="1">Belongs to the TolB family.</text>
</comment>
<dbReference type="OrthoDB" id="2386786at2"/>
<keyword evidence="2" id="KW-1133">Transmembrane helix</keyword>
<protein>
    <recommendedName>
        <fullName evidence="3">Prolow-density lipoprotein receptor-related protein 1-like beta-propeller domain-containing protein</fullName>
    </recommendedName>
</protein>
<gene>
    <name evidence="4" type="ORF">DCC39_07030</name>
</gene>
<feature type="domain" description="Prolow-density lipoprotein receptor-related protein 1-like beta-propeller" evidence="3">
    <location>
        <begin position="49"/>
        <end position="216"/>
    </location>
</feature>
<keyword evidence="2" id="KW-0472">Membrane</keyword>
<reference evidence="4 5" key="1">
    <citation type="submission" date="2018-04" db="EMBL/GenBank/DDBJ databases">
        <title>Camelliibacillus theae gen. nov., sp. nov., isolated from Pu'er tea.</title>
        <authorList>
            <person name="Niu L."/>
        </authorList>
    </citation>
    <scope>NUCLEOTIDE SEQUENCE [LARGE SCALE GENOMIC DNA]</scope>
    <source>
        <strain evidence="4 5">T8</strain>
    </source>
</reference>
<evidence type="ECO:0000256" key="2">
    <source>
        <dbReference type="SAM" id="Phobius"/>
    </source>
</evidence>
<feature type="transmembrane region" description="Helical" evidence="2">
    <location>
        <begin position="406"/>
        <end position="429"/>
    </location>
</feature>
<dbReference type="InterPro" id="IPR011659">
    <property type="entry name" value="WD40"/>
</dbReference>
<dbReference type="SUPFAM" id="SSF82171">
    <property type="entry name" value="DPP6 N-terminal domain-like"/>
    <property type="match status" value="2"/>
</dbReference>
<accession>A0A2U1K3U3</accession>
<dbReference type="Gene3D" id="2.120.10.30">
    <property type="entry name" value="TolB, C-terminal domain"/>
    <property type="match status" value="2"/>
</dbReference>
<dbReference type="InterPro" id="IPR032485">
    <property type="entry name" value="LRP1-like_beta_prop"/>
</dbReference>
<dbReference type="PANTHER" id="PTHR36842">
    <property type="entry name" value="PROTEIN TOLB HOMOLOG"/>
    <property type="match status" value="1"/>
</dbReference>